<name>A0A9P0IMH5_APHGO</name>
<keyword evidence="2" id="KW-1185">Reference proteome</keyword>
<reference evidence="1" key="2">
    <citation type="submission" date="2022-10" db="EMBL/GenBank/DDBJ databases">
        <authorList>
            <consortium name="ENA_rothamsted_submissions"/>
            <consortium name="culmorum"/>
            <person name="King R."/>
        </authorList>
    </citation>
    <scope>NUCLEOTIDE SEQUENCE</scope>
</reference>
<reference evidence="1" key="1">
    <citation type="submission" date="2022-02" db="EMBL/GenBank/DDBJ databases">
        <authorList>
            <person name="King R."/>
        </authorList>
    </citation>
    <scope>NUCLEOTIDE SEQUENCE</scope>
</reference>
<organism evidence="1 2">
    <name type="scientific">Aphis gossypii</name>
    <name type="common">Cotton aphid</name>
    <dbReference type="NCBI Taxonomy" id="80765"/>
    <lineage>
        <taxon>Eukaryota</taxon>
        <taxon>Metazoa</taxon>
        <taxon>Ecdysozoa</taxon>
        <taxon>Arthropoda</taxon>
        <taxon>Hexapoda</taxon>
        <taxon>Insecta</taxon>
        <taxon>Pterygota</taxon>
        <taxon>Neoptera</taxon>
        <taxon>Paraneoptera</taxon>
        <taxon>Hemiptera</taxon>
        <taxon>Sternorrhyncha</taxon>
        <taxon>Aphidomorpha</taxon>
        <taxon>Aphidoidea</taxon>
        <taxon>Aphididae</taxon>
        <taxon>Aphidini</taxon>
        <taxon>Aphis</taxon>
        <taxon>Aphis</taxon>
    </lineage>
</organism>
<sequence length="221" mass="24823">MNCSIQYAVMDFEFTNLGRDNLILISGALMGRHSPGLVTKLEGRALLLKENRVVTPKEWKDMVHHLVRIFKDKPKTLYPVLAQIYDSDHSTKTNLTKKQILNLIKDYDVIVLWEGSTDIKILDALGAPHIALSMRGWDVDSNGKFFLQLLYGKTIIVSHYIGDIAKNGRALCLTEAHGLTCGGDHGCIEAHNPVTDVIWSGCLFRYLRLRYSVQIDDAIIG</sequence>
<dbReference type="EMBL" id="OU899034">
    <property type="protein sequence ID" value="CAH1710856.1"/>
    <property type="molecule type" value="Genomic_DNA"/>
</dbReference>
<evidence type="ECO:0000313" key="1">
    <source>
        <dbReference type="EMBL" id="CAH1710856.1"/>
    </source>
</evidence>
<protein>
    <submittedName>
        <fullName evidence="1">Uncharacterized protein</fullName>
    </submittedName>
</protein>
<proteinExistence type="predicted"/>
<dbReference type="AlphaFoldDB" id="A0A9P0IMH5"/>
<accession>A0A9P0IMH5</accession>
<dbReference type="Proteomes" id="UP001154329">
    <property type="component" value="Chromosome 1"/>
</dbReference>
<gene>
    <name evidence="1" type="ORF">APHIGO_LOCUS1372</name>
</gene>
<evidence type="ECO:0000313" key="2">
    <source>
        <dbReference type="Proteomes" id="UP001154329"/>
    </source>
</evidence>